<dbReference type="GO" id="GO:0016757">
    <property type="term" value="F:glycosyltransferase activity"/>
    <property type="evidence" value="ECO:0007669"/>
    <property type="project" value="UniProtKB-KW"/>
</dbReference>
<evidence type="ECO:0000313" key="1">
    <source>
        <dbReference type="EMBL" id="KAJ3255208.1"/>
    </source>
</evidence>
<keyword evidence="2" id="KW-1185">Reference proteome</keyword>
<keyword evidence="1" id="KW-0808">Transferase</keyword>
<gene>
    <name evidence="1" type="primary">ALG9</name>
    <name evidence="1" type="ORF">HK103_006577</name>
</gene>
<name>A0AAD5UHC8_9FUNG</name>
<dbReference type="AlphaFoldDB" id="A0AAD5UHC8"/>
<organism evidence="1 2">
    <name type="scientific">Boothiomyces macroporosus</name>
    <dbReference type="NCBI Taxonomy" id="261099"/>
    <lineage>
        <taxon>Eukaryota</taxon>
        <taxon>Fungi</taxon>
        <taxon>Fungi incertae sedis</taxon>
        <taxon>Chytridiomycota</taxon>
        <taxon>Chytridiomycota incertae sedis</taxon>
        <taxon>Chytridiomycetes</taxon>
        <taxon>Rhizophydiales</taxon>
        <taxon>Terramycetaceae</taxon>
        <taxon>Boothiomyces</taxon>
    </lineage>
</organism>
<dbReference type="EMBL" id="JADGKB010000070">
    <property type="protein sequence ID" value="KAJ3255208.1"/>
    <property type="molecule type" value="Genomic_DNA"/>
</dbReference>
<keyword evidence="1" id="KW-0328">Glycosyltransferase</keyword>
<comment type="caution">
    <text evidence="1">The sequence shown here is derived from an EMBL/GenBank/DDBJ whole genome shotgun (WGS) entry which is preliminary data.</text>
</comment>
<evidence type="ECO:0000313" key="2">
    <source>
        <dbReference type="Proteomes" id="UP001210925"/>
    </source>
</evidence>
<reference evidence="1" key="1">
    <citation type="submission" date="2020-05" db="EMBL/GenBank/DDBJ databases">
        <title>Phylogenomic resolution of chytrid fungi.</title>
        <authorList>
            <person name="Stajich J.E."/>
            <person name="Amses K."/>
            <person name="Simmons R."/>
            <person name="Seto K."/>
            <person name="Myers J."/>
            <person name="Bonds A."/>
            <person name="Quandt C.A."/>
            <person name="Barry K."/>
            <person name="Liu P."/>
            <person name="Grigoriev I."/>
            <person name="Longcore J.E."/>
            <person name="James T.Y."/>
        </authorList>
    </citation>
    <scope>NUCLEOTIDE SEQUENCE</scope>
    <source>
        <strain evidence="1">PLAUS21</strain>
    </source>
</reference>
<accession>A0AAD5UHC8</accession>
<protein>
    <submittedName>
        <fullName evidence="1">Mannosyltransferase</fullName>
    </submittedName>
</protein>
<dbReference type="Proteomes" id="UP001210925">
    <property type="component" value="Unassembled WGS sequence"/>
</dbReference>
<proteinExistence type="predicted"/>
<sequence>MYNHLYVDISQCDYLVDTIPAETSVEDPVEPFYGKRKEWKKLYCQPFLDAGKTKFPARAFYFGGEKVWLDYCLYVKNR</sequence>